<comment type="caution">
    <text evidence="1">The sequence shown here is derived from an EMBL/GenBank/DDBJ whole genome shotgun (WGS) entry which is preliminary data.</text>
</comment>
<dbReference type="EMBL" id="JBBAYM010000009">
    <property type="protein sequence ID" value="MEI5610694.1"/>
    <property type="molecule type" value="Genomic_DNA"/>
</dbReference>
<sequence length="110" mass="12074">MSREELSALGGLGDRARLRVGADLTPDDLVDGGISARLTCLWLRADQTPAREWLTAFPHLHTLLLDRSFTAVNLSTLAAHPTLRTVGMDPRQRTAEGGRPDPRFEITTIV</sequence>
<gene>
    <name evidence="1" type="ORF">WB403_16120</name>
</gene>
<evidence type="ECO:0008006" key="3">
    <source>
        <dbReference type="Google" id="ProtNLM"/>
    </source>
</evidence>
<evidence type="ECO:0000313" key="1">
    <source>
        <dbReference type="EMBL" id="MEI5610694.1"/>
    </source>
</evidence>
<name>A0ABU8GBX0_9ACTN</name>
<reference evidence="1 2" key="1">
    <citation type="submission" date="2024-03" db="EMBL/GenBank/DDBJ databases">
        <title>First Report of Pectobacterium brasiliscabiei causing potato scab in china.</title>
        <authorList>
            <person name="Handique U."/>
        </authorList>
    </citation>
    <scope>NUCLEOTIDE SEQUENCE [LARGE SCALE GENOMIC DNA]</scope>
    <source>
        <strain evidence="1 2">ZRIMU1503</strain>
    </source>
</reference>
<dbReference type="Proteomes" id="UP001365781">
    <property type="component" value="Unassembled WGS sequence"/>
</dbReference>
<accession>A0ABU8GBX0</accession>
<evidence type="ECO:0000313" key="2">
    <source>
        <dbReference type="Proteomes" id="UP001365781"/>
    </source>
</evidence>
<proteinExistence type="predicted"/>
<protein>
    <recommendedName>
        <fullName evidence="3">Leucine-rich repeat domain-containing protein</fullName>
    </recommendedName>
</protein>
<keyword evidence="2" id="KW-1185">Reference proteome</keyword>
<dbReference type="RefSeq" id="WP_336540111.1">
    <property type="nucleotide sequence ID" value="NZ_JBBAYL010000013.1"/>
</dbReference>
<organism evidence="1 2">
    <name type="scientific">Streptomyces brasiliscabiei</name>
    <dbReference type="NCBI Taxonomy" id="2736302"/>
    <lineage>
        <taxon>Bacteria</taxon>
        <taxon>Bacillati</taxon>
        <taxon>Actinomycetota</taxon>
        <taxon>Actinomycetes</taxon>
        <taxon>Kitasatosporales</taxon>
        <taxon>Streptomycetaceae</taxon>
        <taxon>Streptomyces</taxon>
    </lineage>
</organism>